<evidence type="ECO:0000256" key="8">
    <source>
        <dbReference type="ARBA" id="ARBA00023002"/>
    </source>
</evidence>
<dbReference type="InterPro" id="IPR008926">
    <property type="entry name" value="RNR_R1-su_N"/>
</dbReference>
<dbReference type="PANTHER" id="PTHR43371:SF1">
    <property type="entry name" value="RIBONUCLEOSIDE-DIPHOSPHATE REDUCTASE"/>
    <property type="match status" value="1"/>
</dbReference>
<dbReference type="InterPro" id="IPR024434">
    <property type="entry name" value="TSCPD_dom"/>
</dbReference>
<dbReference type="InterPro" id="IPR013344">
    <property type="entry name" value="RNR_NrdJ/NrdZ"/>
</dbReference>
<dbReference type="GO" id="GO:0031419">
    <property type="term" value="F:cobalamin binding"/>
    <property type="evidence" value="ECO:0007669"/>
    <property type="project" value="UniProtKB-KW"/>
</dbReference>
<keyword evidence="11 14" id="KW-0170">Cobalt</keyword>
<keyword evidence="10" id="KW-1015">Disulfide bond</keyword>
<accession>A0A519BHB0</accession>
<keyword evidence="8 14" id="KW-0560">Oxidoreductase</keyword>
<name>A0A519BHB0_ACIG2</name>
<evidence type="ECO:0000256" key="14">
    <source>
        <dbReference type="RuleBase" id="RU364064"/>
    </source>
</evidence>
<evidence type="ECO:0000256" key="10">
    <source>
        <dbReference type="ARBA" id="ARBA00023157"/>
    </source>
</evidence>
<dbReference type="Pfam" id="PF00317">
    <property type="entry name" value="Ribonuc_red_lgN"/>
    <property type="match status" value="1"/>
</dbReference>
<gene>
    <name evidence="18" type="ORF">EVJ46_05955</name>
</gene>
<evidence type="ECO:0000259" key="16">
    <source>
        <dbReference type="Pfam" id="PF02867"/>
    </source>
</evidence>
<evidence type="ECO:0000256" key="6">
    <source>
        <dbReference type="ARBA" id="ARBA00022634"/>
    </source>
</evidence>
<protein>
    <recommendedName>
        <fullName evidence="4 14">Vitamin B12-dependent ribonucleotide reductase</fullName>
        <ecNumber evidence="3 14">1.17.4.1</ecNumber>
    </recommendedName>
</protein>
<feature type="domain" description="Ribonucleotide reductase large subunit C-terminal" evidence="16">
    <location>
        <begin position="100"/>
        <end position="449"/>
    </location>
</feature>
<dbReference type="InterPro" id="IPR013509">
    <property type="entry name" value="RNR_lsu_N"/>
</dbReference>
<proteinExistence type="inferred from homology"/>
<evidence type="ECO:0000256" key="1">
    <source>
        <dbReference type="ARBA" id="ARBA00001922"/>
    </source>
</evidence>
<feature type="domain" description="Ribonucleotide reductase large subunit C-terminal" evidence="16">
    <location>
        <begin position="455"/>
        <end position="633"/>
    </location>
</feature>
<evidence type="ECO:0000259" key="15">
    <source>
        <dbReference type="Pfam" id="PF00317"/>
    </source>
</evidence>
<keyword evidence="5 14" id="KW-0846">Cobalamin</keyword>
<reference evidence="18 19" key="1">
    <citation type="journal article" date="2019" name="ISME J.">
        <title>Insights into ecological role of a new deltaproteobacterial order Candidatus Acidulodesulfobacterales by metagenomics and metatranscriptomics.</title>
        <authorList>
            <person name="Tan S."/>
            <person name="Liu J."/>
            <person name="Fang Y."/>
            <person name="Hedlund B.P."/>
            <person name="Lian Z.H."/>
            <person name="Huang L.Y."/>
            <person name="Li J.T."/>
            <person name="Huang L.N."/>
            <person name="Li W.J."/>
            <person name="Jiang H.C."/>
            <person name="Dong H.L."/>
            <person name="Shu W.S."/>
        </authorList>
    </citation>
    <scope>NUCLEOTIDE SEQUENCE [LARGE SCALE GENOMIC DNA]</scope>
    <source>
        <strain evidence="18">AP2</strain>
    </source>
</reference>
<dbReference type="GO" id="GO:0004748">
    <property type="term" value="F:ribonucleoside-diphosphate reductase activity, thioredoxin disulfide as acceptor"/>
    <property type="evidence" value="ECO:0007669"/>
    <property type="project" value="UniProtKB-EC"/>
</dbReference>
<dbReference type="InterPro" id="IPR050862">
    <property type="entry name" value="RdRp_reductase_class-2"/>
</dbReference>
<evidence type="ECO:0000256" key="13">
    <source>
        <dbReference type="ARBA" id="ARBA00047754"/>
    </source>
</evidence>
<comment type="function">
    <text evidence="12 14">Catalyzes the reduction of ribonucleotides to deoxyribonucleotides. May function to provide a pool of deoxyribonucleotide precursors for DNA repair during oxygen limitation and/or for immediate growth after restoration of oxygen.</text>
</comment>
<evidence type="ECO:0000256" key="12">
    <source>
        <dbReference type="ARBA" id="ARBA00025437"/>
    </source>
</evidence>
<dbReference type="Gene3D" id="3.20.70.20">
    <property type="match status" value="1"/>
</dbReference>
<dbReference type="PRINTS" id="PR01183">
    <property type="entry name" value="RIBORDTASEM1"/>
</dbReference>
<dbReference type="EMBL" id="SGBC01000002">
    <property type="protein sequence ID" value="RZD16655.1"/>
    <property type="molecule type" value="Genomic_DNA"/>
</dbReference>
<evidence type="ECO:0000313" key="18">
    <source>
        <dbReference type="EMBL" id="RZD16655.1"/>
    </source>
</evidence>
<dbReference type="GO" id="GO:0009263">
    <property type="term" value="P:deoxyribonucleotide biosynthetic process"/>
    <property type="evidence" value="ECO:0007669"/>
    <property type="project" value="UniProtKB-KW"/>
</dbReference>
<sequence>MDFEADIEKDTLLKNFSENAVTVLKKRYLAKNADGSIIENISGMFERVAENISEADYNYKSSKENIARLKYDFYDEMSNLRFLPNSPTLMNAGRPLQQLSACFVLPIEDSMSSIFETLKNTALIHQSGGGTGFSFSRLRPKNDVVHSTKGVSSGPVSFMQVFNAATEAVKQGGTRRGANMGILNIDHPDIIDFITSKKDTSKLNNFNISVAITEDFINKALNNEEYPLINPRSKEVVKYLNAKEVLNTIIELAWKSGEPGIIFIDRINKFNPVPSAGPIESTNPCGEQPLIPYESCNLGSINIGKFIKKHPINVKMSGLEIMDATGTRFGETNLSADYYANFIDSLIDWEALRKTIHTATHFLDNVIDKNNYPLDKIKETTLSNRKIGLGLMGYADTLIKLDIPYNSNIALQTAEKIMKFINSESKEKSQELGEIRGSFPNFENSVWKTNGYKAMRNATTTTIAPTGTISIIGGASSGIEPLFALSYERHVLDNQSLIEIDKNLKDKFEELGIFSDELINFIAKEGKFDKNTYQNWKHYNPLPLKINPEIKNLYEKNGEKLEEYQIFEYLNSVFITSHDILPKWHVLTQSAFQKYTDNAVSKTVNFPHDATKEDIEEVYMQAYRLNLKGITVYRDGSREQVLTTPKSQERKTQNENSIAINNDNAVNNSAGLDNSSRCMPIEPRKRPDIIHGVTIKTVTGCGPLYVTVNKDENGAPFEIFNSIGKSGGCAQSQTESIGRMVSMALRSGIDAEEIISQLKGIRCNQPYGFGESIIYSCADAIGKALEKSLKEMTYLKKQNCRDNALNINTINKNNGNNRNYNNEKGNINATSGLNAQFRGACPSCGGSNLKHAEGCTVCLDCGYSDCG</sequence>
<dbReference type="Proteomes" id="UP000316562">
    <property type="component" value="Unassembled WGS sequence"/>
</dbReference>
<keyword evidence="6 14" id="KW-0237">DNA synthesis</keyword>
<feature type="domain" description="Ribonucleotide reductase large subunit N-terminal" evidence="15">
    <location>
        <begin position="15"/>
        <end position="96"/>
    </location>
</feature>
<dbReference type="GO" id="GO:0071897">
    <property type="term" value="P:DNA biosynthetic process"/>
    <property type="evidence" value="ECO:0007669"/>
    <property type="project" value="UniProtKB-KW"/>
</dbReference>
<dbReference type="Pfam" id="PF02867">
    <property type="entry name" value="Ribonuc_red_lgC"/>
    <property type="match status" value="2"/>
</dbReference>
<keyword evidence="7 14" id="KW-0547">Nucleotide-binding</keyword>
<evidence type="ECO:0000256" key="11">
    <source>
        <dbReference type="ARBA" id="ARBA00023285"/>
    </source>
</evidence>
<evidence type="ECO:0000256" key="2">
    <source>
        <dbReference type="ARBA" id="ARBA00007405"/>
    </source>
</evidence>
<evidence type="ECO:0000256" key="4">
    <source>
        <dbReference type="ARBA" id="ARBA00014409"/>
    </source>
</evidence>
<keyword evidence="9" id="KW-0215">Deoxyribonucleotide synthesis</keyword>
<evidence type="ECO:0000256" key="9">
    <source>
        <dbReference type="ARBA" id="ARBA00023116"/>
    </source>
</evidence>
<dbReference type="UniPathway" id="UPA00326"/>
<dbReference type="EC" id="1.17.4.1" evidence="3 14"/>
<dbReference type="GO" id="GO:0005524">
    <property type="term" value="F:ATP binding"/>
    <property type="evidence" value="ECO:0007669"/>
    <property type="project" value="InterPro"/>
</dbReference>
<dbReference type="AlphaFoldDB" id="A0A519BHB0"/>
<dbReference type="InterPro" id="IPR000788">
    <property type="entry name" value="RNR_lg_C"/>
</dbReference>
<comment type="cofactor">
    <cofactor evidence="1 14">
        <name>adenosylcob(III)alamin</name>
        <dbReference type="ChEBI" id="CHEBI:18408"/>
    </cofactor>
</comment>
<evidence type="ECO:0000256" key="5">
    <source>
        <dbReference type="ARBA" id="ARBA00022628"/>
    </source>
</evidence>
<organism evidence="18 19">
    <name type="scientific">Acididesulfobacter guangdongensis</name>
    <dbReference type="NCBI Taxonomy" id="2597225"/>
    <lineage>
        <taxon>Bacteria</taxon>
        <taxon>Deltaproteobacteria</taxon>
        <taxon>Candidatus Acidulodesulfobacterales</taxon>
        <taxon>Candidatus Acididesulfobacter</taxon>
    </lineage>
</organism>
<evidence type="ECO:0000256" key="7">
    <source>
        <dbReference type="ARBA" id="ARBA00022741"/>
    </source>
</evidence>
<evidence type="ECO:0000259" key="17">
    <source>
        <dbReference type="Pfam" id="PF12637"/>
    </source>
</evidence>
<dbReference type="CDD" id="cd02888">
    <property type="entry name" value="RNR_II_dimer"/>
    <property type="match status" value="1"/>
</dbReference>
<feature type="domain" description="TSCPD" evidence="17">
    <location>
        <begin position="686"/>
        <end position="787"/>
    </location>
</feature>
<dbReference type="SUPFAM" id="SSF48168">
    <property type="entry name" value="R1 subunit of ribonucleotide reductase, N-terminal domain"/>
    <property type="match status" value="1"/>
</dbReference>
<comment type="similarity">
    <text evidence="2 14">Belongs to the ribonucleoside diphosphate reductase class-2 family.</text>
</comment>
<evidence type="ECO:0000256" key="3">
    <source>
        <dbReference type="ARBA" id="ARBA00012274"/>
    </source>
</evidence>
<comment type="catalytic activity">
    <reaction evidence="13 14">
        <text>a 2'-deoxyribonucleoside 5'-diphosphate + [thioredoxin]-disulfide + H2O = a ribonucleoside 5'-diphosphate + [thioredoxin]-dithiol</text>
        <dbReference type="Rhea" id="RHEA:23252"/>
        <dbReference type="Rhea" id="RHEA-COMP:10698"/>
        <dbReference type="Rhea" id="RHEA-COMP:10700"/>
        <dbReference type="ChEBI" id="CHEBI:15377"/>
        <dbReference type="ChEBI" id="CHEBI:29950"/>
        <dbReference type="ChEBI" id="CHEBI:50058"/>
        <dbReference type="ChEBI" id="CHEBI:57930"/>
        <dbReference type="ChEBI" id="CHEBI:73316"/>
        <dbReference type="EC" id="1.17.4.1"/>
    </reaction>
</comment>
<dbReference type="PANTHER" id="PTHR43371">
    <property type="entry name" value="VITAMIN B12-DEPENDENT RIBONUCLEOTIDE REDUCTASE"/>
    <property type="match status" value="1"/>
</dbReference>
<dbReference type="SUPFAM" id="SSF51998">
    <property type="entry name" value="PFL-like glycyl radical enzymes"/>
    <property type="match status" value="1"/>
</dbReference>
<evidence type="ECO:0000313" key="19">
    <source>
        <dbReference type="Proteomes" id="UP000316562"/>
    </source>
</evidence>
<dbReference type="Pfam" id="PF12637">
    <property type="entry name" value="TSCPD"/>
    <property type="match status" value="1"/>
</dbReference>
<comment type="caution">
    <text evidence="18">The sequence shown here is derived from an EMBL/GenBank/DDBJ whole genome shotgun (WGS) entry which is preliminary data.</text>
</comment>
<dbReference type="NCBIfam" id="TIGR02504">
    <property type="entry name" value="NrdJ_Z"/>
    <property type="match status" value="1"/>
</dbReference>